<dbReference type="Pfam" id="PF01232">
    <property type="entry name" value="Mannitol_dh"/>
    <property type="match status" value="1"/>
</dbReference>
<comment type="catalytic activity">
    <reaction evidence="3">
        <text>D-mannitol 1-phosphate + NAD(+) = beta-D-fructose 6-phosphate + NADH + H(+)</text>
        <dbReference type="Rhea" id="RHEA:19661"/>
        <dbReference type="ChEBI" id="CHEBI:15378"/>
        <dbReference type="ChEBI" id="CHEBI:57540"/>
        <dbReference type="ChEBI" id="CHEBI:57634"/>
        <dbReference type="ChEBI" id="CHEBI:57945"/>
        <dbReference type="ChEBI" id="CHEBI:61381"/>
        <dbReference type="EC" id="1.1.1.17"/>
    </reaction>
</comment>
<dbReference type="Pfam" id="PF08125">
    <property type="entry name" value="Mannitol_dh_C"/>
    <property type="match status" value="1"/>
</dbReference>
<accession>A0ABS2H6K4</accession>
<evidence type="ECO:0000256" key="3">
    <source>
        <dbReference type="ARBA" id="ARBA00048615"/>
    </source>
</evidence>
<evidence type="ECO:0000313" key="7">
    <source>
        <dbReference type="Proteomes" id="UP001516620"/>
    </source>
</evidence>
<dbReference type="RefSeq" id="WP_193416526.1">
    <property type="nucleotide sequence ID" value="NZ_JADCNN020000014.1"/>
</dbReference>
<gene>
    <name evidence="6" type="ORF">IM700_015550</name>
</gene>
<dbReference type="InterPro" id="IPR008927">
    <property type="entry name" value="6-PGluconate_DH-like_C_sf"/>
</dbReference>
<dbReference type="InterPro" id="IPR013131">
    <property type="entry name" value="Mannitol_DH_N"/>
</dbReference>
<keyword evidence="2" id="KW-0520">NAD</keyword>
<dbReference type="InterPro" id="IPR013118">
    <property type="entry name" value="Mannitol_DH_C"/>
</dbReference>
<organism evidence="6 7">
    <name type="scientific">Paenibacillus rhizolycopersici</name>
    <dbReference type="NCBI Taxonomy" id="2780073"/>
    <lineage>
        <taxon>Bacteria</taxon>
        <taxon>Bacillati</taxon>
        <taxon>Bacillota</taxon>
        <taxon>Bacilli</taxon>
        <taxon>Bacillales</taxon>
        <taxon>Paenibacillaceae</taxon>
        <taxon>Paenibacillus</taxon>
    </lineage>
</organism>
<comment type="caution">
    <text evidence="6">The sequence shown here is derived from an EMBL/GenBank/DDBJ whole genome shotgun (WGS) entry which is preliminary data.</text>
</comment>
<dbReference type="PRINTS" id="PR00084">
    <property type="entry name" value="MTLDHDRGNASE"/>
</dbReference>
<evidence type="ECO:0000313" key="6">
    <source>
        <dbReference type="EMBL" id="MBM6997072.1"/>
    </source>
</evidence>
<name>A0ABS2H6K4_9BACL</name>
<sequence>MDTQLPLYPLLSRTLFPELPAYPERMIQFGEGNFIRAFTAWQVQQMNRQGRFQGSLVMIKPQGSPVSEHYAKQDHLYTVLMNGIAEQQIVREHEIISSVSRLISPYTEYEQFLALAEQDSLEFITSNTTEAGIAYNPEDRLTDAPQRSFPGKLTALLYRRYQLGKAGFTIIPCELIDRNGEKLRQIVLRYAAEWNLGNGFTEWLERDNTFCCSLVDRIVPGFPQEKADHWERELGYRDRLMVTAEPYLLWVIEGPDWLPERLPLAEAELNVIFTEDLRPYREQKVHLLNGPHTAMAALGLLAGLETVEEVMNDEDLSVFVRELMEEEILPMLDLPKAGLLAYAQAVRERFMNPFIRHELASISLNSIAKFQTRLLPVLLRYRRERGELPKRIALAFAALLVGYRGDRLERKDSPDVLALFDQAWAQPAEVIPTLLRDVQLWGEDLSDVPELAASLEQYVRKLDAFGARATLQWIGGGSPCGD</sequence>
<dbReference type="Gene3D" id="1.10.1040.10">
    <property type="entry name" value="N-(1-d-carboxylethyl)-l-norvaline Dehydrogenase, domain 2"/>
    <property type="match status" value="1"/>
</dbReference>
<evidence type="ECO:0000256" key="1">
    <source>
        <dbReference type="ARBA" id="ARBA00023002"/>
    </source>
</evidence>
<proteinExistence type="predicted"/>
<keyword evidence="1" id="KW-0560">Oxidoreductase</keyword>
<dbReference type="EMBL" id="JADCNN020000014">
    <property type="protein sequence ID" value="MBM6997072.1"/>
    <property type="molecule type" value="Genomic_DNA"/>
</dbReference>
<evidence type="ECO:0000259" key="5">
    <source>
        <dbReference type="Pfam" id="PF08125"/>
    </source>
</evidence>
<protein>
    <submittedName>
        <fullName evidence="6">Tagaturonate reductase</fullName>
    </submittedName>
</protein>
<dbReference type="NCBIfam" id="NF002969">
    <property type="entry name" value="PRK03643.1"/>
    <property type="match status" value="1"/>
</dbReference>
<dbReference type="SUPFAM" id="SSF51735">
    <property type="entry name" value="NAD(P)-binding Rossmann-fold domains"/>
    <property type="match status" value="1"/>
</dbReference>
<dbReference type="InterPro" id="IPR013328">
    <property type="entry name" value="6PGD_dom2"/>
</dbReference>
<dbReference type="Gene3D" id="3.40.50.720">
    <property type="entry name" value="NAD(P)-binding Rossmann-like Domain"/>
    <property type="match status" value="1"/>
</dbReference>
<reference evidence="6 7" key="1">
    <citation type="submission" date="2021-01" db="EMBL/GenBank/DDBJ databases">
        <title>Paenibacillus sp.nov. isolated from the rhizosphere soil of tomato plant.</title>
        <authorList>
            <person name="Thin K.K."/>
            <person name="Zhang X."/>
            <person name="He S."/>
        </authorList>
    </citation>
    <scope>NUCLEOTIDE SEQUENCE [LARGE SCALE GENOMIC DNA]</scope>
    <source>
        <strain evidence="6 7">DXFW5</strain>
    </source>
</reference>
<dbReference type="PANTHER" id="PTHR30524:SF0">
    <property type="entry name" value="ALTRONATE OXIDOREDUCTASE-RELATED"/>
    <property type="match status" value="1"/>
</dbReference>
<feature type="domain" description="Mannitol dehydrogenase C-terminal" evidence="5">
    <location>
        <begin position="276"/>
        <end position="461"/>
    </location>
</feature>
<dbReference type="InterPro" id="IPR036291">
    <property type="entry name" value="NAD(P)-bd_dom_sf"/>
</dbReference>
<feature type="domain" description="Mannitol dehydrogenase N-terminal" evidence="4">
    <location>
        <begin position="25"/>
        <end position="262"/>
    </location>
</feature>
<evidence type="ECO:0000259" key="4">
    <source>
        <dbReference type="Pfam" id="PF01232"/>
    </source>
</evidence>
<dbReference type="SUPFAM" id="SSF48179">
    <property type="entry name" value="6-phosphogluconate dehydrogenase C-terminal domain-like"/>
    <property type="match status" value="1"/>
</dbReference>
<dbReference type="Proteomes" id="UP001516620">
    <property type="component" value="Unassembled WGS sequence"/>
</dbReference>
<dbReference type="PANTHER" id="PTHR30524">
    <property type="entry name" value="MANNITOL-1-PHOSPHATE 5-DEHYDROGENASE"/>
    <property type="match status" value="1"/>
</dbReference>
<dbReference type="InterPro" id="IPR000669">
    <property type="entry name" value="Mannitol_DH"/>
</dbReference>
<evidence type="ECO:0000256" key="2">
    <source>
        <dbReference type="ARBA" id="ARBA00023027"/>
    </source>
</evidence>
<keyword evidence="7" id="KW-1185">Reference proteome</keyword>